<dbReference type="InParanoid" id="E0VAI3"/>
<dbReference type="Proteomes" id="UP000009046">
    <property type="component" value="Unassembled WGS sequence"/>
</dbReference>
<dbReference type="CDD" id="cd09628">
    <property type="entry name" value="DOMON_SDR_2_like"/>
    <property type="match status" value="1"/>
</dbReference>
<accession>E0VAI3</accession>
<name>E0VAI3_PEDHC</name>
<organism>
    <name type="scientific">Pediculus humanus subsp. corporis</name>
    <name type="common">Body louse</name>
    <dbReference type="NCBI Taxonomy" id="121224"/>
    <lineage>
        <taxon>Eukaryota</taxon>
        <taxon>Metazoa</taxon>
        <taxon>Ecdysozoa</taxon>
        <taxon>Arthropoda</taxon>
        <taxon>Hexapoda</taxon>
        <taxon>Insecta</taxon>
        <taxon>Pterygota</taxon>
        <taxon>Neoptera</taxon>
        <taxon>Paraneoptera</taxon>
        <taxon>Psocodea</taxon>
        <taxon>Troctomorpha</taxon>
        <taxon>Phthiraptera</taxon>
        <taxon>Anoplura</taxon>
        <taxon>Pediculidae</taxon>
        <taxon>Pediculus</taxon>
    </lineage>
</organism>
<feature type="transmembrane region" description="Helical" evidence="11">
    <location>
        <begin position="445"/>
        <end position="465"/>
    </location>
</feature>
<keyword evidence="4" id="KW-0813">Transport</keyword>
<dbReference type="EnsemblMetazoa" id="PHUM038630-RA">
    <property type="protein sequence ID" value="PHUM038630-PA"/>
    <property type="gene ID" value="PHUM038630"/>
</dbReference>
<evidence type="ECO:0000256" key="11">
    <source>
        <dbReference type="SAM" id="Phobius"/>
    </source>
</evidence>
<dbReference type="OMA" id="FPMADMT"/>
<evidence type="ECO:0000256" key="8">
    <source>
        <dbReference type="ARBA" id="ARBA00023004"/>
    </source>
</evidence>
<feature type="domain" description="DOMON" evidence="13">
    <location>
        <begin position="236"/>
        <end position="359"/>
    </location>
</feature>
<dbReference type="PANTHER" id="PTHR45828:SF33">
    <property type="entry name" value="DOMON DOMAIN-CONTAINING PROTEIN"/>
    <property type="match status" value="1"/>
</dbReference>
<dbReference type="Gene3D" id="1.20.120.1770">
    <property type="match status" value="1"/>
</dbReference>
<dbReference type="SMART" id="SM00665">
    <property type="entry name" value="B561"/>
    <property type="match status" value="1"/>
</dbReference>
<keyword evidence="18" id="KW-1185">Reference proteome</keyword>
<dbReference type="OrthoDB" id="6372137at2759"/>
<dbReference type="KEGG" id="phu:Phum_PHUM038630"/>
<evidence type="ECO:0000256" key="9">
    <source>
        <dbReference type="ARBA" id="ARBA00023136"/>
    </source>
</evidence>
<dbReference type="InterPro" id="IPR051237">
    <property type="entry name" value="Ferric-chelate_Red/DefProt"/>
</dbReference>
<dbReference type="CDD" id="cd08760">
    <property type="entry name" value="Cyt_b561_FRRS1_like"/>
    <property type="match status" value="1"/>
</dbReference>
<evidence type="ECO:0000313" key="17">
    <source>
        <dbReference type="EnsemblMetazoa" id="PHUM038630-PA"/>
    </source>
</evidence>
<evidence type="ECO:0000259" key="13">
    <source>
        <dbReference type="PROSITE" id="PS50836"/>
    </source>
</evidence>
<dbReference type="SMART" id="SM00664">
    <property type="entry name" value="DoH"/>
    <property type="match status" value="1"/>
</dbReference>
<dbReference type="Gene3D" id="2.60.40.4060">
    <property type="entry name" value="Reeler domain"/>
    <property type="match status" value="1"/>
</dbReference>
<evidence type="ECO:0000256" key="3">
    <source>
        <dbReference type="ARBA" id="ARBA00009195"/>
    </source>
</evidence>
<dbReference type="PROSITE" id="PS50939">
    <property type="entry name" value="CYTOCHROME_B561"/>
    <property type="match status" value="1"/>
</dbReference>
<evidence type="ECO:0000313" key="16">
    <source>
        <dbReference type="EMBL" id="EEB10389.1"/>
    </source>
</evidence>
<feature type="domain" description="Cytochrome b561" evidence="14">
    <location>
        <begin position="365"/>
        <end position="566"/>
    </location>
</feature>
<comment type="similarity">
    <text evidence="3">Belongs to the FRRS1 family.</text>
</comment>
<dbReference type="EMBL" id="DS235006">
    <property type="protein sequence ID" value="EEB10389.1"/>
    <property type="molecule type" value="Genomic_DNA"/>
</dbReference>
<evidence type="ECO:0000256" key="2">
    <source>
        <dbReference type="ARBA" id="ARBA00004141"/>
    </source>
</evidence>
<dbReference type="GeneID" id="8232440"/>
<feature type="chain" id="PRO_5014570020" description="Ferric-chelate reductase" evidence="12">
    <location>
        <begin position="25"/>
        <end position="651"/>
    </location>
</feature>
<dbReference type="PROSITE" id="PS50836">
    <property type="entry name" value="DOMON"/>
    <property type="match status" value="1"/>
</dbReference>
<dbReference type="InterPro" id="IPR002861">
    <property type="entry name" value="Reeler_dom"/>
</dbReference>
<keyword evidence="10" id="KW-0325">Glycoprotein</keyword>
<evidence type="ECO:0000256" key="1">
    <source>
        <dbReference type="ARBA" id="ARBA00001970"/>
    </source>
</evidence>
<reference evidence="17" key="3">
    <citation type="submission" date="2020-05" db="UniProtKB">
        <authorList>
            <consortium name="EnsemblMetazoa"/>
        </authorList>
    </citation>
    <scope>IDENTIFICATION</scope>
    <source>
        <strain evidence="17">USDA</strain>
    </source>
</reference>
<dbReference type="Pfam" id="PF02014">
    <property type="entry name" value="Reeler"/>
    <property type="match status" value="1"/>
</dbReference>
<dbReference type="FunCoup" id="E0VAI3">
    <property type="interactions" value="97"/>
</dbReference>
<feature type="transmembrane region" description="Helical" evidence="11">
    <location>
        <begin position="401"/>
        <end position="424"/>
    </location>
</feature>
<dbReference type="InterPro" id="IPR005018">
    <property type="entry name" value="DOMON_domain"/>
</dbReference>
<evidence type="ECO:0000256" key="10">
    <source>
        <dbReference type="ARBA" id="ARBA00023180"/>
    </source>
</evidence>
<evidence type="ECO:0000259" key="14">
    <source>
        <dbReference type="PROSITE" id="PS50939"/>
    </source>
</evidence>
<protein>
    <recommendedName>
        <fullName evidence="19">Ferric-chelate reductase</fullName>
    </recommendedName>
</protein>
<dbReference type="RefSeq" id="XP_002423127.1">
    <property type="nucleotide sequence ID" value="XM_002423082.1"/>
</dbReference>
<keyword evidence="9 11" id="KW-0472">Membrane</keyword>
<proteinExistence type="inferred from homology"/>
<evidence type="ECO:0000256" key="4">
    <source>
        <dbReference type="ARBA" id="ARBA00022448"/>
    </source>
</evidence>
<sequence length="651" mass="73022">MSRWKIFSSSLLLILWGCINNVGTYPSGAPISTCEDMVPRHLNFVPQTSSSPYFLQPATLSVKAGDKLKIMLSSQEDAEFIGFMMQARSPKMPGEPLGGFLNLPETTKAITCGPSPTATHKDRNKLKNLELEWEAPSFYEGPVVFNATFVQNGATFWVGVESQPVTVVKRSLPVNNNDFQGGISTTKTPVRLTTIPNYTLKPETKNGEKSEPIYDGCGSIKSCFGIPDGCVDSKSCTVLATTFVKGDNFEFELMAKNSSKGSPKYVALGLSDDQKMGGDSVMECVVDNPSKVNVYMSSNIEGKKGNERLNNLSDKVSLRHSKYSDGSIYCKFTRDPVTTVKGKEYDLVQEKYYLLLASGTSLKDNGQRVGWHDIGYQSSDSLRYLSEVGSLSGSSDLLYRLHGAFMVASWIGFTSAGILLARYFKMTWVGKRFCGKDQWFIWHRAFMVSTWSLTIAAFVMIFVEIQGWYSETSNPHAILGCITTGLAFIQPFGAALRPSPDSPKRPIFNWLHWLVGNCAHILAIVTIFFAVKLNKARLPEWMDWILVAYLFFDEFKFYFVNRQMIGCFSDGQMEKRVNDFPMKDMASARTPLHMLDRKRDAPHSYLRRFLLAIYLTVILILTAVLIVIIVMAPIEEHWVYKEAKKLLVDDH</sequence>
<reference evidence="16" key="2">
    <citation type="submission" date="2007-04" db="EMBL/GenBank/DDBJ databases">
        <title>The genome of the human body louse.</title>
        <authorList>
            <consortium name="The Human Body Louse Genome Consortium"/>
            <person name="Kirkness E."/>
            <person name="Walenz B."/>
            <person name="Hass B."/>
            <person name="Bruggner R."/>
            <person name="Strausberg R."/>
        </authorList>
    </citation>
    <scope>NUCLEOTIDE SEQUENCE</scope>
    <source>
        <strain evidence="16">USDA</strain>
    </source>
</reference>
<evidence type="ECO:0000256" key="6">
    <source>
        <dbReference type="ARBA" id="ARBA00022982"/>
    </source>
</evidence>
<reference evidence="16" key="1">
    <citation type="submission" date="2007-04" db="EMBL/GenBank/DDBJ databases">
        <title>Annotation of Pediculus humanus corporis strain USDA.</title>
        <authorList>
            <person name="Kirkness E."/>
            <person name="Hannick L."/>
            <person name="Hass B."/>
            <person name="Bruggner R."/>
            <person name="Lawson D."/>
            <person name="Bidwell S."/>
            <person name="Joardar V."/>
            <person name="Caler E."/>
            <person name="Walenz B."/>
            <person name="Inman J."/>
            <person name="Schobel S."/>
            <person name="Galinsky K."/>
            <person name="Amedeo P."/>
            <person name="Strausberg R."/>
        </authorList>
    </citation>
    <scope>NUCLEOTIDE SEQUENCE</scope>
    <source>
        <strain evidence="16">USDA</strain>
    </source>
</reference>
<dbReference type="InterPro" id="IPR042307">
    <property type="entry name" value="Reeler_sf"/>
</dbReference>
<keyword evidence="7 11" id="KW-1133">Transmembrane helix</keyword>
<dbReference type="STRING" id="121224.E0VAI3"/>
<evidence type="ECO:0000256" key="7">
    <source>
        <dbReference type="ARBA" id="ARBA00022989"/>
    </source>
</evidence>
<dbReference type="eggNOG" id="KOG4293">
    <property type="taxonomic scope" value="Eukaryota"/>
</dbReference>
<dbReference type="EMBL" id="AAZO01000453">
    <property type="status" value="NOT_ANNOTATED_CDS"/>
    <property type="molecule type" value="Genomic_DNA"/>
</dbReference>
<feature type="transmembrane region" description="Helical" evidence="11">
    <location>
        <begin position="541"/>
        <end position="559"/>
    </location>
</feature>
<evidence type="ECO:0000313" key="18">
    <source>
        <dbReference type="Proteomes" id="UP000009046"/>
    </source>
</evidence>
<evidence type="ECO:0000259" key="15">
    <source>
        <dbReference type="PROSITE" id="PS51019"/>
    </source>
</evidence>
<evidence type="ECO:0008006" key="19">
    <source>
        <dbReference type="Google" id="ProtNLM"/>
    </source>
</evidence>
<keyword evidence="6" id="KW-0249">Electron transport</keyword>
<comment type="subcellular location">
    <subcellularLocation>
        <location evidence="2">Membrane</location>
        <topology evidence="2">Multi-pass membrane protein</topology>
    </subcellularLocation>
</comment>
<feature type="transmembrane region" description="Helical" evidence="11">
    <location>
        <begin position="477"/>
        <end position="496"/>
    </location>
</feature>
<dbReference type="CTD" id="8232440"/>
<keyword evidence="5 11" id="KW-0812">Transmembrane</keyword>
<keyword evidence="8" id="KW-0408">Iron</keyword>
<feature type="transmembrane region" description="Helical" evidence="11">
    <location>
        <begin position="609"/>
        <end position="634"/>
    </location>
</feature>
<dbReference type="InterPro" id="IPR006593">
    <property type="entry name" value="Cyt_b561/ferric_Rdtase_TM"/>
</dbReference>
<gene>
    <name evidence="17" type="primary">8232440</name>
    <name evidence="16" type="ORF">Phum_PHUM038630</name>
</gene>
<dbReference type="Pfam" id="PF03351">
    <property type="entry name" value="DOMON"/>
    <property type="match status" value="1"/>
</dbReference>
<dbReference type="GO" id="GO:0016020">
    <property type="term" value="C:membrane"/>
    <property type="evidence" value="ECO:0007669"/>
    <property type="project" value="UniProtKB-SubCell"/>
</dbReference>
<dbReference type="CDD" id="cd08544">
    <property type="entry name" value="Reeler"/>
    <property type="match status" value="1"/>
</dbReference>
<comment type="cofactor">
    <cofactor evidence="1">
        <name>heme b</name>
        <dbReference type="ChEBI" id="CHEBI:60344"/>
    </cofactor>
</comment>
<dbReference type="PANTHER" id="PTHR45828">
    <property type="entry name" value="CYTOCHROME B561/FERRIC REDUCTASE TRANSMEMBRANE"/>
    <property type="match status" value="1"/>
</dbReference>
<feature type="transmembrane region" description="Helical" evidence="11">
    <location>
        <begin position="508"/>
        <end position="529"/>
    </location>
</feature>
<dbReference type="HOGENOM" id="CLU_028305_0_0_1"/>
<keyword evidence="12" id="KW-0732">Signal</keyword>
<feature type="domain" description="Reelin" evidence="15">
    <location>
        <begin position="19"/>
        <end position="180"/>
    </location>
</feature>
<evidence type="ECO:0000256" key="12">
    <source>
        <dbReference type="SAM" id="SignalP"/>
    </source>
</evidence>
<dbReference type="AlphaFoldDB" id="E0VAI3"/>
<feature type="signal peptide" evidence="12">
    <location>
        <begin position="1"/>
        <end position="24"/>
    </location>
</feature>
<dbReference type="VEuPathDB" id="VectorBase:PHUM038630"/>
<dbReference type="PROSITE" id="PS51019">
    <property type="entry name" value="REELIN"/>
    <property type="match status" value="1"/>
</dbReference>
<evidence type="ECO:0000256" key="5">
    <source>
        <dbReference type="ARBA" id="ARBA00022692"/>
    </source>
</evidence>